<feature type="chain" id="PRO_5034676525" evidence="1">
    <location>
        <begin position="27"/>
        <end position="111"/>
    </location>
</feature>
<evidence type="ECO:0000313" key="2">
    <source>
        <dbReference type="Ensembl" id="ENSSMAP00000066024.1"/>
    </source>
</evidence>
<dbReference type="Ensembl" id="ENSSMAT00000065300.1">
    <property type="protein sequence ID" value="ENSSMAP00000066024.1"/>
    <property type="gene ID" value="ENSSMAG00000035600.1"/>
</dbReference>
<evidence type="ECO:0000256" key="1">
    <source>
        <dbReference type="SAM" id="SignalP"/>
    </source>
</evidence>
<evidence type="ECO:0000313" key="3">
    <source>
        <dbReference type="Proteomes" id="UP000694558"/>
    </source>
</evidence>
<accession>A0A8D3E2L5</accession>
<name>A0A8D3E2L5_SCOMX</name>
<dbReference type="AlphaFoldDB" id="A0A8D3E2L5"/>
<feature type="signal peptide" evidence="1">
    <location>
        <begin position="1"/>
        <end position="26"/>
    </location>
</feature>
<sequence length="111" mass="12386">RSSCPGLLPLLGVDCTLLLNCSKCFCLYINTYISPTHLYTFYNIFLTGKGCDGTRTELLGPAMAFLYYKGRKVCCESRNDLNVAHNLIEGNCEALNDLIHFSCPFAFICNI</sequence>
<organism evidence="2 3">
    <name type="scientific">Scophthalmus maximus</name>
    <name type="common">Turbot</name>
    <name type="synonym">Psetta maxima</name>
    <dbReference type="NCBI Taxonomy" id="52904"/>
    <lineage>
        <taxon>Eukaryota</taxon>
        <taxon>Metazoa</taxon>
        <taxon>Chordata</taxon>
        <taxon>Craniata</taxon>
        <taxon>Vertebrata</taxon>
        <taxon>Euteleostomi</taxon>
        <taxon>Actinopterygii</taxon>
        <taxon>Neopterygii</taxon>
        <taxon>Teleostei</taxon>
        <taxon>Neoteleostei</taxon>
        <taxon>Acanthomorphata</taxon>
        <taxon>Carangaria</taxon>
        <taxon>Pleuronectiformes</taxon>
        <taxon>Pleuronectoidei</taxon>
        <taxon>Scophthalmidae</taxon>
        <taxon>Scophthalmus</taxon>
    </lineage>
</organism>
<proteinExistence type="predicted"/>
<reference evidence="2" key="1">
    <citation type="submission" date="2023-05" db="EMBL/GenBank/DDBJ databases">
        <title>High-quality long-read genome of Scophthalmus maximus.</title>
        <authorList>
            <person name="Lien S."/>
            <person name="Martinez P."/>
        </authorList>
    </citation>
    <scope>NUCLEOTIDE SEQUENCE [LARGE SCALE GENOMIC DNA]</scope>
</reference>
<keyword evidence="1" id="KW-0732">Signal</keyword>
<dbReference type="Proteomes" id="UP000694558">
    <property type="component" value="Chromosome 4"/>
</dbReference>
<reference evidence="2" key="2">
    <citation type="submission" date="2025-08" db="UniProtKB">
        <authorList>
            <consortium name="Ensembl"/>
        </authorList>
    </citation>
    <scope>IDENTIFICATION</scope>
</reference>
<protein>
    <submittedName>
        <fullName evidence="2">Uncharacterized protein</fullName>
    </submittedName>
</protein>